<dbReference type="OMA" id="CTELIRT"/>
<dbReference type="GeneTree" id="ENSGT00940000159622"/>
<feature type="domain" description="Ig-like" evidence="4">
    <location>
        <begin position="13"/>
        <end position="127"/>
    </location>
</feature>
<accession>A0A670JDV7</accession>
<evidence type="ECO:0000313" key="6">
    <source>
        <dbReference type="Proteomes" id="UP000472272"/>
    </source>
</evidence>
<reference evidence="5" key="3">
    <citation type="submission" date="2025-09" db="UniProtKB">
        <authorList>
            <consortium name="Ensembl"/>
        </authorList>
    </citation>
    <scope>IDENTIFICATION</scope>
</reference>
<dbReference type="AlphaFoldDB" id="A0A670JDV7"/>
<organism evidence="5 6">
    <name type="scientific">Podarcis muralis</name>
    <name type="common">Wall lizard</name>
    <name type="synonym">Lacerta muralis</name>
    <dbReference type="NCBI Taxonomy" id="64176"/>
    <lineage>
        <taxon>Eukaryota</taxon>
        <taxon>Metazoa</taxon>
        <taxon>Chordata</taxon>
        <taxon>Craniata</taxon>
        <taxon>Vertebrata</taxon>
        <taxon>Euteleostomi</taxon>
        <taxon>Lepidosauria</taxon>
        <taxon>Squamata</taxon>
        <taxon>Bifurcata</taxon>
        <taxon>Unidentata</taxon>
        <taxon>Episquamata</taxon>
        <taxon>Laterata</taxon>
        <taxon>Lacertibaenia</taxon>
        <taxon>Lacertidae</taxon>
        <taxon>Podarcis</taxon>
    </lineage>
</organism>
<dbReference type="InterPro" id="IPR003599">
    <property type="entry name" value="Ig_sub"/>
</dbReference>
<keyword evidence="6" id="KW-1185">Reference proteome</keyword>
<reference evidence="5 6" key="1">
    <citation type="journal article" date="2019" name="Proc. Natl. Acad. Sci. U.S.A.">
        <title>Regulatory changes in pterin and carotenoid genes underlie balanced color polymorphisms in the wall lizard.</title>
        <authorList>
            <person name="Andrade P."/>
            <person name="Pinho C."/>
            <person name="Perez I de Lanuza G."/>
            <person name="Afonso S."/>
            <person name="Brejcha J."/>
            <person name="Rubin C.J."/>
            <person name="Wallerman O."/>
            <person name="Pereira P."/>
            <person name="Sabatino S.J."/>
            <person name="Bellati A."/>
            <person name="Pellitteri-Rosa D."/>
            <person name="Bosakova Z."/>
            <person name="Bunikis I."/>
            <person name="Carretero M.A."/>
            <person name="Feiner N."/>
            <person name="Marsik P."/>
            <person name="Pauperio F."/>
            <person name="Salvi D."/>
            <person name="Soler L."/>
            <person name="While G.M."/>
            <person name="Uller T."/>
            <person name="Font E."/>
            <person name="Andersson L."/>
            <person name="Carneiro M."/>
        </authorList>
    </citation>
    <scope>NUCLEOTIDE SEQUENCE</scope>
</reference>
<comment type="subcellular location">
    <subcellularLocation>
        <location evidence="1">Membrane</location>
    </subcellularLocation>
</comment>
<dbReference type="CDD" id="cd05716">
    <property type="entry name" value="IgV_pIgR_like"/>
    <property type="match status" value="1"/>
</dbReference>
<protein>
    <recommendedName>
        <fullName evidence="4">Ig-like domain-containing protein</fullName>
    </recommendedName>
</protein>
<dbReference type="InterPro" id="IPR036179">
    <property type="entry name" value="Ig-like_dom_sf"/>
</dbReference>
<dbReference type="InterPro" id="IPR013106">
    <property type="entry name" value="Ig_V-set"/>
</dbReference>
<dbReference type="Pfam" id="PF07686">
    <property type="entry name" value="V-set"/>
    <property type="match status" value="1"/>
</dbReference>
<dbReference type="Ensembl" id="ENSPMRT00000022634.1">
    <property type="protein sequence ID" value="ENSPMRP00000021322.1"/>
    <property type="gene ID" value="ENSPMRG00000013851.1"/>
</dbReference>
<dbReference type="PROSITE" id="PS50835">
    <property type="entry name" value="IG_LIKE"/>
    <property type="match status" value="1"/>
</dbReference>
<dbReference type="SMART" id="SM00409">
    <property type="entry name" value="IG"/>
    <property type="match status" value="1"/>
</dbReference>
<sequence>DWWRLSPLLLHFPEKRETTWQLTGPVEVHGFEGQSLSLCCHYQQTYEDNTKSWCKMKEGLLLDSCETLISSDGKVNMGRVSLRENKKEHYFQVTMDNLHLNDSGVYRCVIDRPYLFSIRHRVNVTVSPGKCSSSSSSSSPCLGTMTTIFVDSFLFFCPLPPLTPLRSRRKVIIYRNTRIYHLRSKVYPRPRSYRVSIWVPFL</sequence>
<keyword evidence="3" id="KW-0472">Membrane</keyword>
<dbReference type="GO" id="GO:0004888">
    <property type="term" value="F:transmembrane signaling receptor activity"/>
    <property type="evidence" value="ECO:0007669"/>
    <property type="project" value="TreeGrafter"/>
</dbReference>
<evidence type="ECO:0000313" key="5">
    <source>
        <dbReference type="Ensembl" id="ENSPMRP00000021322.1"/>
    </source>
</evidence>
<reference evidence="5" key="2">
    <citation type="submission" date="2025-08" db="UniProtKB">
        <authorList>
            <consortium name="Ensembl"/>
        </authorList>
    </citation>
    <scope>IDENTIFICATION</scope>
</reference>
<keyword evidence="2" id="KW-0812">Transmembrane</keyword>
<dbReference type="InterPro" id="IPR013783">
    <property type="entry name" value="Ig-like_fold"/>
</dbReference>
<evidence type="ECO:0000256" key="1">
    <source>
        <dbReference type="ARBA" id="ARBA00004370"/>
    </source>
</evidence>
<proteinExistence type="predicted"/>
<dbReference type="GO" id="GO:0005886">
    <property type="term" value="C:plasma membrane"/>
    <property type="evidence" value="ECO:0007669"/>
    <property type="project" value="TreeGrafter"/>
</dbReference>
<dbReference type="Proteomes" id="UP000472272">
    <property type="component" value="Chromosome 2"/>
</dbReference>
<dbReference type="PANTHER" id="PTHR11860:SF87">
    <property type="entry name" value="CMRF35-LIKE MOLECULE 8"/>
    <property type="match status" value="1"/>
</dbReference>
<dbReference type="InterPro" id="IPR007110">
    <property type="entry name" value="Ig-like_dom"/>
</dbReference>
<evidence type="ECO:0000256" key="2">
    <source>
        <dbReference type="ARBA" id="ARBA00022692"/>
    </source>
</evidence>
<name>A0A670JDV7_PODMU</name>
<dbReference type="InterPro" id="IPR050671">
    <property type="entry name" value="CD300_family_receptors"/>
</dbReference>
<dbReference type="PANTHER" id="PTHR11860">
    <property type="entry name" value="POLYMERIC-IMMUNOGLOBULIN RECEPTOR"/>
    <property type="match status" value="1"/>
</dbReference>
<dbReference type="SUPFAM" id="SSF48726">
    <property type="entry name" value="Immunoglobulin"/>
    <property type="match status" value="1"/>
</dbReference>
<evidence type="ECO:0000256" key="3">
    <source>
        <dbReference type="ARBA" id="ARBA00023136"/>
    </source>
</evidence>
<dbReference type="Gene3D" id="2.60.40.10">
    <property type="entry name" value="Immunoglobulins"/>
    <property type="match status" value="1"/>
</dbReference>
<evidence type="ECO:0000259" key="4">
    <source>
        <dbReference type="PROSITE" id="PS50835"/>
    </source>
</evidence>